<organism evidence="1 2">
    <name type="scientific">Aureimonas phyllosphaerae</name>
    <dbReference type="NCBI Taxonomy" id="1166078"/>
    <lineage>
        <taxon>Bacteria</taxon>
        <taxon>Pseudomonadati</taxon>
        <taxon>Pseudomonadota</taxon>
        <taxon>Alphaproteobacteria</taxon>
        <taxon>Hyphomicrobiales</taxon>
        <taxon>Aurantimonadaceae</taxon>
        <taxon>Aureimonas</taxon>
    </lineage>
</organism>
<evidence type="ECO:0000313" key="2">
    <source>
        <dbReference type="Proteomes" id="UP000531216"/>
    </source>
</evidence>
<protein>
    <recommendedName>
        <fullName evidence="3">GcrA cell cycle regulator</fullName>
    </recommendedName>
</protein>
<dbReference type="AlphaFoldDB" id="A0A7W6FX44"/>
<evidence type="ECO:0008006" key="3">
    <source>
        <dbReference type="Google" id="ProtNLM"/>
    </source>
</evidence>
<dbReference type="Proteomes" id="UP000531216">
    <property type="component" value="Unassembled WGS sequence"/>
</dbReference>
<evidence type="ECO:0000313" key="1">
    <source>
        <dbReference type="EMBL" id="MBB3937712.1"/>
    </source>
</evidence>
<keyword evidence="2" id="KW-1185">Reference proteome</keyword>
<name>A0A7W6FX44_9HYPH</name>
<comment type="caution">
    <text evidence="1">The sequence shown here is derived from an EMBL/GenBank/DDBJ whole genome shotgun (WGS) entry which is preliminary data.</text>
</comment>
<proteinExistence type="predicted"/>
<sequence length="84" mass="9247">MSEPDPAGVRFLDRRAGQCAWPLWGEDVPLGDKRCCGRSIPLERSYCAQHRARGTSRGTPSERAADQTLLTRAAKDTLSCVSEK</sequence>
<dbReference type="EMBL" id="JACIDO010000011">
    <property type="protein sequence ID" value="MBB3937712.1"/>
    <property type="molecule type" value="Genomic_DNA"/>
</dbReference>
<accession>A0A7W6FX44</accession>
<reference evidence="1 2" key="1">
    <citation type="submission" date="2020-08" db="EMBL/GenBank/DDBJ databases">
        <title>Genomic Encyclopedia of Type Strains, Phase IV (KMG-IV): sequencing the most valuable type-strain genomes for metagenomic binning, comparative biology and taxonomic classification.</title>
        <authorList>
            <person name="Goeker M."/>
        </authorList>
    </citation>
    <scope>NUCLEOTIDE SEQUENCE [LARGE SCALE GENOMIC DNA]</scope>
    <source>
        <strain evidence="1 2">DSM 25024</strain>
    </source>
</reference>
<gene>
    <name evidence="1" type="ORF">GGR05_003880</name>
</gene>